<keyword evidence="1" id="KW-0067">ATP-binding</keyword>
<keyword evidence="2" id="KW-1185">Reference proteome</keyword>
<dbReference type="GO" id="GO:0005524">
    <property type="term" value="F:ATP binding"/>
    <property type="evidence" value="ECO:0007669"/>
    <property type="project" value="UniProtKB-KW"/>
</dbReference>
<organism evidence="1 2">
    <name type="scientific">Desulfoprunum benzoelyticum</name>
    <dbReference type="NCBI Taxonomy" id="1506996"/>
    <lineage>
        <taxon>Bacteria</taxon>
        <taxon>Pseudomonadati</taxon>
        <taxon>Thermodesulfobacteriota</taxon>
        <taxon>Desulfobulbia</taxon>
        <taxon>Desulfobulbales</taxon>
        <taxon>Desulfobulbaceae</taxon>
        <taxon>Desulfoprunum</taxon>
    </lineage>
</organism>
<reference evidence="1 2" key="1">
    <citation type="submission" date="2020-08" db="EMBL/GenBank/DDBJ databases">
        <title>Genomic Encyclopedia of Type Strains, Phase IV (KMG-IV): sequencing the most valuable type-strain genomes for metagenomic binning, comparative biology and taxonomic classification.</title>
        <authorList>
            <person name="Goeker M."/>
        </authorList>
    </citation>
    <scope>NUCLEOTIDE SEQUENCE [LARGE SCALE GENOMIC DNA]</scope>
    <source>
        <strain evidence="1 2">DSM 28570</strain>
    </source>
</reference>
<protein>
    <submittedName>
        <fullName evidence="1">Energy-coupling factor transporter ATP-binding protein EcfA2</fullName>
    </submittedName>
</protein>
<dbReference type="AlphaFoldDB" id="A0A840UYD8"/>
<accession>A0A840UYD8</accession>
<sequence length="147" mass="16622">MNAYLIIGEPGTRKSSLLRSLTGCFNRNYRDIELLDGTTIKLYARVSTLQESKTNARDFIAEVAKRDCPNVIFSLLPDPNPLFPIPYPDAQSYIDTFLEAGWHFVRTAVVGVHPISPTIPHVAHFPRAASQPINIVARNIRAHFEWY</sequence>
<comment type="caution">
    <text evidence="1">The sequence shown here is derived from an EMBL/GenBank/DDBJ whole genome shotgun (WGS) entry which is preliminary data.</text>
</comment>
<gene>
    <name evidence="1" type="ORF">HNQ81_002200</name>
</gene>
<proteinExistence type="predicted"/>
<dbReference type="EMBL" id="JACHEO010000012">
    <property type="protein sequence ID" value="MBB5348464.1"/>
    <property type="molecule type" value="Genomic_DNA"/>
</dbReference>
<evidence type="ECO:0000313" key="1">
    <source>
        <dbReference type="EMBL" id="MBB5348464.1"/>
    </source>
</evidence>
<dbReference type="Proteomes" id="UP000539642">
    <property type="component" value="Unassembled WGS sequence"/>
</dbReference>
<keyword evidence="1" id="KW-0547">Nucleotide-binding</keyword>
<evidence type="ECO:0000313" key="2">
    <source>
        <dbReference type="Proteomes" id="UP000539642"/>
    </source>
</evidence>
<name>A0A840UYD8_9BACT</name>
<dbReference type="RefSeq" id="WP_183351230.1">
    <property type="nucleotide sequence ID" value="NZ_JACHEO010000012.1"/>
</dbReference>